<dbReference type="Pfam" id="PF04542">
    <property type="entry name" value="Sigma70_r2"/>
    <property type="match status" value="1"/>
</dbReference>
<dbReference type="SUPFAM" id="SSF88946">
    <property type="entry name" value="Sigma2 domain of RNA polymerase sigma factors"/>
    <property type="match status" value="1"/>
</dbReference>
<dbReference type="InterPro" id="IPR039425">
    <property type="entry name" value="RNA_pol_sigma-70-like"/>
</dbReference>
<dbReference type="InterPro" id="IPR014284">
    <property type="entry name" value="RNA_pol_sigma-70_dom"/>
</dbReference>
<dbReference type="Gene3D" id="1.10.1740.10">
    <property type="match status" value="1"/>
</dbReference>
<evidence type="ECO:0000313" key="6">
    <source>
        <dbReference type="EMBL" id="MDY0409594.1"/>
    </source>
</evidence>
<dbReference type="PANTHER" id="PTHR43133:SF52">
    <property type="entry name" value="ECF RNA POLYMERASE SIGMA FACTOR SIGL"/>
    <property type="match status" value="1"/>
</dbReference>
<evidence type="ECO:0000313" key="7">
    <source>
        <dbReference type="Proteomes" id="UP001275315"/>
    </source>
</evidence>
<keyword evidence="2" id="KW-0731">Sigma factor</keyword>
<reference evidence="6 7" key="1">
    <citation type="submission" date="2023-10" db="EMBL/GenBank/DDBJ databases">
        <title>Virgibacillus soli CC-YMP-6 genome.</title>
        <authorList>
            <person name="Miliotis G."/>
            <person name="Sengupta P."/>
            <person name="Hameed A."/>
            <person name="Chuvochina M."/>
            <person name="Mcdonagh F."/>
            <person name="Simpson A.C."/>
            <person name="Singh N.K."/>
            <person name="Rekha P.D."/>
            <person name="Raman K."/>
            <person name="Hugenholtz P."/>
            <person name="Venkateswaran K."/>
        </authorList>
    </citation>
    <scope>NUCLEOTIDE SEQUENCE [LARGE SCALE GENOMIC DNA]</scope>
    <source>
        <strain evidence="6 7">CC-YMP-6</strain>
    </source>
</reference>
<organism evidence="6 7">
    <name type="scientific">Paracerasibacillus soli</name>
    <dbReference type="NCBI Taxonomy" id="480284"/>
    <lineage>
        <taxon>Bacteria</taxon>
        <taxon>Bacillati</taxon>
        <taxon>Bacillota</taxon>
        <taxon>Bacilli</taxon>
        <taxon>Bacillales</taxon>
        <taxon>Bacillaceae</taxon>
        <taxon>Paracerasibacillus</taxon>
    </lineage>
</organism>
<dbReference type="PANTHER" id="PTHR43133">
    <property type="entry name" value="RNA POLYMERASE ECF-TYPE SIGMA FACTO"/>
    <property type="match status" value="1"/>
</dbReference>
<keyword evidence="1" id="KW-0805">Transcription regulation</keyword>
<evidence type="ECO:0000256" key="2">
    <source>
        <dbReference type="ARBA" id="ARBA00023082"/>
    </source>
</evidence>
<dbReference type="InterPro" id="IPR013325">
    <property type="entry name" value="RNA_pol_sigma_r2"/>
</dbReference>
<evidence type="ECO:0000259" key="5">
    <source>
        <dbReference type="Pfam" id="PF04542"/>
    </source>
</evidence>
<proteinExistence type="predicted"/>
<evidence type="ECO:0000256" key="1">
    <source>
        <dbReference type="ARBA" id="ARBA00023015"/>
    </source>
</evidence>
<gene>
    <name evidence="6" type="ORF">RWD45_14730</name>
</gene>
<evidence type="ECO:0000256" key="3">
    <source>
        <dbReference type="ARBA" id="ARBA00023125"/>
    </source>
</evidence>
<keyword evidence="7" id="KW-1185">Reference proteome</keyword>
<dbReference type="RefSeq" id="WP_320380388.1">
    <property type="nucleotide sequence ID" value="NZ_JAWDIQ010000002.1"/>
</dbReference>
<sequence length="119" mass="14082">MGENANTKQIITDWYTQYNDEIYRFVLMLTGNHEQAKDLTHDTFIKAFINLGSFQNQTSAKNWLYQISRNLTIDYFRKRNPVNVLMKAINPNHNWQENIPESILLLGKRNSNYISLLEK</sequence>
<evidence type="ECO:0000256" key="4">
    <source>
        <dbReference type="ARBA" id="ARBA00023163"/>
    </source>
</evidence>
<accession>A0ABU5CT92</accession>
<protein>
    <submittedName>
        <fullName evidence="6">RNA polymerase sigma factor</fullName>
    </submittedName>
</protein>
<dbReference type="InterPro" id="IPR007627">
    <property type="entry name" value="RNA_pol_sigma70_r2"/>
</dbReference>
<dbReference type="Proteomes" id="UP001275315">
    <property type="component" value="Unassembled WGS sequence"/>
</dbReference>
<name>A0ABU5CT92_9BACI</name>
<keyword evidence="3" id="KW-0238">DNA-binding</keyword>
<dbReference type="NCBIfam" id="TIGR02937">
    <property type="entry name" value="sigma70-ECF"/>
    <property type="match status" value="1"/>
</dbReference>
<keyword evidence="4" id="KW-0804">Transcription</keyword>
<comment type="caution">
    <text evidence="6">The sequence shown here is derived from an EMBL/GenBank/DDBJ whole genome shotgun (WGS) entry which is preliminary data.</text>
</comment>
<feature type="domain" description="RNA polymerase sigma-70 region 2" evidence="5">
    <location>
        <begin position="15"/>
        <end position="80"/>
    </location>
</feature>
<dbReference type="EMBL" id="JAWDIQ010000002">
    <property type="protein sequence ID" value="MDY0409594.1"/>
    <property type="molecule type" value="Genomic_DNA"/>
</dbReference>